<dbReference type="InterPro" id="IPR039496">
    <property type="entry name" value="CCDC92/74_N"/>
</dbReference>
<proteinExistence type="predicted"/>
<name>A0ABM1DQ27_PRICU</name>
<keyword evidence="5" id="KW-1185">Reference proteome</keyword>
<dbReference type="InterPro" id="IPR040370">
    <property type="entry name" value="CCDC74A/CCDC74B/CCDC92"/>
</dbReference>
<feature type="domain" description="CCDC92/74 N-terminal" evidence="4">
    <location>
        <begin position="84"/>
        <end position="128"/>
    </location>
</feature>
<evidence type="ECO:0000256" key="3">
    <source>
        <dbReference type="SAM" id="MobiDB-lite"/>
    </source>
</evidence>
<evidence type="ECO:0000259" key="4">
    <source>
        <dbReference type="Pfam" id="PF14916"/>
    </source>
</evidence>
<evidence type="ECO:0000256" key="2">
    <source>
        <dbReference type="SAM" id="Coils"/>
    </source>
</evidence>
<feature type="region of interest" description="Disordered" evidence="3">
    <location>
        <begin position="267"/>
        <end position="326"/>
    </location>
</feature>
<dbReference type="RefSeq" id="XP_014662048.1">
    <property type="nucleotide sequence ID" value="XM_014806562.1"/>
</dbReference>
<reference evidence="6" key="1">
    <citation type="submission" date="2025-08" db="UniProtKB">
        <authorList>
            <consortium name="RefSeq"/>
        </authorList>
    </citation>
    <scope>IDENTIFICATION</scope>
</reference>
<feature type="compositionally biased region" description="Polar residues" evidence="3">
    <location>
        <begin position="273"/>
        <end position="286"/>
    </location>
</feature>
<dbReference type="PANTHER" id="PTHR14882:SF1">
    <property type="entry name" value="CCDC92 DOMAIN-CONTAINING PROTEIN"/>
    <property type="match status" value="1"/>
</dbReference>
<dbReference type="Proteomes" id="UP000695022">
    <property type="component" value="Unplaced"/>
</dbReference>
<accession>A0ABM1DQ27</accession>
<evidence type="ECO:0000313" key="6">
    <source>
        <dbReference type="RefSeq" id="XP_014662048.1"/>
    </source>
</evidence>
<dbReference type="Pfam" id="PF14916">
    <property type="entry name" value="CCDC92"/>
    <property type="match status" value="1"/>
</dbReference>
<dbReference type="PANTHER" id="PTHR14882">
    <property type="entry name" value="COILED-COIL DOMAIN-CONTAINING 74A"/>
    <property type="match status" value="1"/>
</dbReference>
<dbReference type="GeneID" id="106805084"/>
<organism evidence="5 6">
    <name type="scientific">Priapulus caudatus</name>
    <name type="common">Priapulid worm</name>
    <dbReference type="NCBI Taxonomy" id="37621"/>
    <lineage>
        <taxon>Eukaryota</taxon>
        <taxon>Metazoa</taxon>
        <taxon>Ecdysozoa</taxon>
        <taxon>Scalidophora</taxon>
        <taxon>Priapulida</taxon>
        <taxon>Priapulimorpha</taxon>
        <taxon>Priapulimorphida</taxon>
        <taxon>Priapulidae</taxon>
        <taxon>Priapulus</taxon>
    </lineage>
</organism>
<keyword evidence="1 2" id="KW-0175">Coiled coil</keyword>
<feature type="coiled-coil region" evidence="2">
    <location>
        <begin position="97"/>
        <end position="124"/>
    </location>
</feature>
<gene>
    <name evidence="6" type="primary">LOC106805084</name>
</gene>
<sequence>MSYTESTALRSGGLGIGVQVNLPPLVHSLPHWSRMHHLERRRYQMGLGASSSQYLGVDAVVSVEEGALINPVDREPDCYVDAADRAKSLEKSVTFLRKTHTQTLDSLHAEIDKLKKDNKDLQFKYWMRIHSGKQWNDASTPGNSASLVSELHRLKADLQEERALNNHLMNLTRQPANISSAGTAGLPARYSLRPLLVNPGTTRSRAPNMQECSAIINHVVQQCDTAQKRYVQLREVVQEVLCLQKFPPDGALLDRLNIAIEGDSTHRQKLPNLPSQSARRQCTPSRSIEDGSMLLPPINHRPTRGQHTAPLPKIPKVLQNRSSPAL</sequence>
<evidence type="ECO:0000313" key="5">
    <source>
        <dbReference type="Proteomes" id="UP000695022"/>
    </source>
</evidence>
<evidence type="ECO:0000256" key="1">
    <source>
        <dbReference type="ARBA" id="ARBA00023054"/>
    </source>
</evidence>
<protein>
    <submittedName>
        <fullName evidence="6">Uncharacterized protein LOC106805084</fullName>
    </submittedName>
</protein>